<gene>
    <name evidence="1" type="ORF">NADRNF5_1826</name>
</gene>
<dbReference type="RefSeq" id="WP_048117516.1">
    <property type="nucleotide sequence ID" value="NZ_CP011070.1"/>
</dbReference>
<dbReference type="KEGG" id="nin:NADRNF5_1826"/>
<dbReference type="Proteomes" id="UP000032408">
    <property type="component" value="Chromosome"/>
</dbReference>
<reference evidence="2" key="1">
    <citation type="submission" date="2015-03" db="EMBL/GenBank/DDBJ databases">
        <title>Characterization of two novel Thaumarchaeota isolated from the Northern Adriatic Sea.</title>
        <authorList>
            <person name="Bayer B."/>
            <person name="Vojvoda J."/>
            <person name="Offre P."/>
            <person name="Srivastava A."/>
            <person name="Elisabeth N."/>
            <person name="Garcia J.A.L."/>
            <person name="Schleper C."/>
            <person name="Herndl G.J."/>
        </authorList>
    </citation>
    <scope>NUCLEOTIDE SEQUENCE [LARGE SCALE GENOMIC DNA]</scope>
    <source>
        <strain evidence="2">NF5</strain>
    </source>
</reference>
<protein>
    <submittedName>
        <fullName evidence="1">Uncharacterized protein</fullName>
    </submittedName>
</protein>
<proteinExistence type="predicted"/>
<dbReference type="HOGENOM" id="CLU_1418637_0_0_2"/>
<dbReference type="OrthoDB" id="376084at2157"/>
<name>A0A0D5C3X9_9ARCH</name>
<sequence length="193" mass="22327">MQVNEKFLDSIYQEFDVLQTTEKTDITDQNKFATLDDHIKAKLIMFDNVKRPDLYRLSKLIEDHAQRAYEPLIATFETEHLYKYVEKHYLELMKNIPKTWVIGGFDNPFFAPETPPDKAEILTCAGTNLQNMWIVISKGSDGLFGLVAEDIGGVEKGDHFRGFFTSKQDIIKTVIQKINQSLMTHIDFFNVEK</sequence>
<evidence type="ECO:0000313" key="1">
    <source>
        <dbReference type="EMBL" id="AJW71504.1"/>
    </source>
</evidence>
<dbReference type="AlphaFoldDB" id="A0A0D5C3X9"/>
<evidence type="ECO:0000313" key="2">
    <source>
        <dbReference type="Proteomes" id="UP000032408"/>
    </source>
</evidence>
<organism evidence="1 2">
    <name type="scientific">Nitrosopumilus adriaticus</name>
    <dbReference type="NCBI Taxonomy" id="1580092"/>
    <lineage>
        <taxon>Archaea</taxon>
        <taxon>Nitrososphaerota</taxon>
        <taxon>Nitrososphaeria</taxon>
        <taxon>Nitrosopumilales</taxon>
        <taxon>Nitrosopumilaceae</taxon>
        <taxon>Nitrosopumilus</taxon>
    </lineage>
</organism>
<reference evidence="1 2" key="2">
    <citation type="journal article" date="2016" name="ISME J.">
        <title>Physiological and genomic characterization of two novel marine thaumarchaeal strains indicates niche differentiation.</title>
        <authorList>
            <person name="Bayer B."/>
            <person name="Vojvoda J."/>
            <person name="Offre P."/>
            <person name="Alves R.J."/>
            <person name="Elisabeth N.H."/>
            <person name="Garcia J.A."/>
            <person name="Volland J.M."/>
            <person name="Srivastava A."/>
            <person name="Schleper C."/>
            <person name="Herndl G.J."/>
        </authorList>
    </citation>
    <scope>NUCLEOTIDE SEQUENCE [LARGE SCALE GENOMIC DNA]</scope>
    <source>
        <strain evidence="1 2">NF5</strain>
    </source>
</reference>
<dbReference type="GeneID" id="24820994"/>
<accession>A0A0D5C3X9</accession>
<dbReference type="EMBL" id="CP011070">
    <property type="protein sequence ID" value="AJW71504.1"/>
    <property type="molecule type" value="Genomic_DNA"/>
</dbReference>
<keyword evidence="2" id="KW-1185">Reference proteome</keyword>